<dbReference type="Proteomes" id="UP001162156">
    <property type="component" value="Unassembled WGS sequence"/>
</dbReference>
<name>A0AAV8WS01_9CUCU</name>
<comment type="subcellular location">
    <subcellularLocation>
        <location evidence="1">Nucleus</location>
    </subcellularLocation>
</comment>
<dbReference type="GO" id="GO:0005634">
    <property type="term" value="C:nucleus"/>
    <property type="evidence" value="ECO:0007669"/>
    <property type="project" value="UniProtKB-SubCell"/>
</dbReference>
<feature type="domain" description="HTH psq-type" evidence="2">
    <location>
        <begin position="19"/>
        <end position="47"/>
    </location>
</feature>
<evidence type="ECO:0000259" key="2">
    <source>
        <dbReference type="Pfam" id="PF05225"/>
    </source>
</evidence>
<protein>
    <recommendedName>
        <fullName evidence="2">HTH psq-type domain-containing protein</fullName>
    </recommendedName>
</protein>
<evidence type="ECO:0000256" key="1">
    <source>
        <dbReference type="ARBA" id="ARBA00004123"/>
    </source>
</evidence>
<organism evidence="3 4">
    <name type="scientific">Rhamnusium bicolor</name>
    <dbReference type="NCBI Taxonomy" id="1586634"/>
    <lineage>
        <taxon>Eukaryota</taxon>
        <taxon>Metazoa</taxon>
        <taxon>Ecdysozoa</taxon>
        <taxon>Arthropoda</taxon>
        <taxon>Hexapoda</taxon>
        <taxon>Insecta</taxon>
        <taxon>Pterygota</taxon>
        <taxon>Neoptera</taxon>
        <taxon>Endopterygota</taxon>
        <taxon>Coleoptera</taxon>
        <taxon>Polyphaga</taxon>
        <taxon>Cucujiformia</taxon>
        <taxon>Chrysomeloidea</taxon>
        <taxon>Cerambycidae</taxon>
        <taxon>Lepturinae</taxon>
        <taxon>Rhagiini</taxon>
        <taxon>Rhamnusium</taxon>
    </lineage>
</organism>
<dbReference type="Gene3D" id="1.10.10.60">
    <property type="entry name" value="Homeodomain-like"/>
    <property type="match status" value="1"/>
</dbReference>
<keyword evidence="4" id="KW-1185">Reference proteome</keyword>
<evidence type="ECO:0000313" key="3">
    <source>
        <dbReference type="EMBL" id="KAJ8929545.1"/>
    </source>
</evidence>
<dbReference type="InterPro" id="IPR009057">
    <property type="entry name" value="Homeodomain-like_sf"/>
</dbReference>
<reference evidence="3" key="1">
    <citation type="journal article" date="2023" name="Insect Mol. Biol.">
        <title>Genome sequencing provides insights into the evolution of gene families encoding plant cell wall-degrading enzymes in longhorned beetles.</title>
        <authorList>
            <person name="Shin N.R."/>
            <person name="Okamura Y."/>
            <person name="Kirsch R."/>
            <person name="Pauchet Y."/>
        </authorList>
    </citation>
    <scope>NUCLEOTIDE SEQUENCE</scope>
    <source>
        <strain evidence="3">RBIC_L_NR</strain>
    </source>
</reference>
<dbReference type="EMBL" id="JANEYF010004970">
    <property type="protein sequence ID" value="KAJ8929545.1"/>
    <property type="molecule type" value="Genomic_DNA"/>
</dbReference>
<accession>A0AAV8WS01</accession>
<gene>
    <name evidence="3" type="ORF">NQ314_017757</name>
</gene>
<dbReference type="GO" id="GO:0003677">
    <property type="term" value="F:DNA binding"/>
    <property type="evidence" value="ECO:0007669"/>
    <property type="project" value="InterPro"/>
</dbReference>
<dbReference type="SUPFAM" id="SSF46689">
    <property type="entry name" value="Homeodomain-like"/>
    <property type="match status" value="1"/>
</dbReference>
<proteinExistence type="predicted"/>
<dbReference type="AlphaFoldDB" id="A0AAV8WS01"/>
<sequence>MNYQFIKEQLQTTLRQFKRGQISLREAKDLYNIPRSTLQRHARQKPKKHGGQTILSEGEEIRLVQLVVLAGKWGYPVEKIDIRYIVKGYLDRKGIRVAKFKNNMPGPDWTNLFYSRHRELLTERMCENIKRSPAAVSREIINKYFDNLQENLQNVKSKSIINYDETCFVDNPRRKKVIVKRKTRHPERIIDSTLDVSVFGPMKTAWRSALQDWKKIQGFFAEGIFSKFTKSCCKQIRNFKSKY</sequence>
<evidence type="ECO:0000313" key="4">
    <source>
        <dbReference type="Proteomes" id="UP001162156"/>
    </source>
</evidence>
<comment type="caution">
    <text evidence="3">The sequence shown here is derived from an EMBL/GenBank/DDBJ whole genome shotgun (WGS) entry which is preliminary data.</text>
</comment>
<dbReference type="Pfam" id="PF05225">
    <property type="entry name" value="HTH_psq"/>
    <property type="match status" value="1"/>
</dbReference>
<dbReference type="InterPro" id="IPR007889">
    <property type="entry name" value="HTH_Psq"/>
</dbReference>